<dbReference type="Pfam" id="PF10551">
    <property type="entry name" value="MULE"/>
    <property type="match status" value="1"/>
</dbReference>
<evidence type="ECO:0000313" key="3">
    <source>
        <dbReference type="RefSeq" id="XP_018495401.1"/>
    </source>
</evidence>
<accession>A0AAJ7P9Y4</accession>
<name>A0AAJ7P9Y4_9ACAR</name>
<dbReference type="GeneID" id="108864373"/>
<dbReference type="PANTHER" id="PTHR47160">
    <property type="entry name" value="PUTATIVE-RELATED"/>
    <property type="match status" value="1"/>
</dbReference>
<keyword evidence="2" id="KW-1185">Reference proteome</keyword>
<sequence>MPEKSLREAYSDALVTTVNTLRDDHDEEEIGAAIPSYDNVRSIIQRVRTEVRQPSPTTRQEIHLENQWTRTLTGATFLLFDDGDEDRILGFSTNDLMISLCNASTIFKDGTFRVVPKLFTQLYTLHGYYRGQMIPFACFLLPEKTEETYVRMFNLIRNHAISLGRTFNPRAFQLDFEVATLKALEQTFPTADLKGCFFHFSQCHWRKVQALGLVVHYREPEIRRFIRSATALALVPLDRIDDAWLEINSESPSSEHAAYEKLEAFISYIIQTWLENDSVFRRHLWNHYRNFGARTTNHVEGWHQALNRIVKKRHLNIFEMISHLQKQEEKFRLDMMRLRMGQPPRPITKKHRILNARLINFVQEFETGEKSLLEYVHGVAYNIQ</sequence>
<feature type="domain" description="MULE transposase" evidence="1">
    <location>
        <begin position="108"/>
        <end position="202"/>
    </location>
</feature>
<organism evidence="2 3">
    <name type="scientific">Galendromus occidentalis</name>
    <name type="common">western predatory mite</name>
    <dbReference type="NCBI Taxonomy" id="34638"/>
    <lineage>
        <taxon>Eukaryota</taxon>
        <taxon>Metazoa</taxon>
        <taxon>Ecdysozoa</taxon>
        <taxon>Arthropoda</taxon>
        <taxon>Chelicerata</taxon>
        <taxon>Arachnida</taxon>
        <taxon>Acari</taxon>
        <taxon>Parasitiformes</taxon>
        <taxon>Mesostigmata</taxon>
        <taxon>Gamasina</taxon>
        <taxon>Phytoseioidea</taxon>
        <taxon>Phytoseiidae</taxon>
        <taxon>Typhlodrominae</taxon>
        <taxon>Galendromus</taxon>
    </lineage>
</organism>
<reference evidence="3" key="1">
    <citation type="submission" date="2025-08" db="UniProtKB">
        <authorList>
            <consortium name="RefSeq"/>
        </authorList>
    </citation>
    <scope>IDENTIFICATION</scope>
</reference>
<dbReference type="InterPro" id="IPR018289">
    <property type="entry name" value="MULE_transposase_dom"/>
</dbReference>
<dbReference type="AlphaFoldDB" id="A0AAJ7P9Y4"/>
<dbReference type="KEGG" id="goe:108864373"/>
<dbReference type="PANTHER" id="PTHR47160:SF8">
    <property type="entry name" value="MULE TRANSPOSASE DOMAIN-CONTAINING PROTEIN"/>
    <property type="match status" value="1"/>
</dbReference>
<dbReference type="RefSeq" id="XP_018495401.1">
    <property type="nucleotide sequence ID" value="XM_018639885.1"/>
</dbReference>
<protein>
    <submittedName>
        <fullName evidence="3">Uncharacterized protein LOC108864373</fullName>
    </submittedName>
</protein>
<evidence type="ECO:0000313" key="2">
    <source>
        <dbReference type="Proteomes" id="UP000694867"/>
    </source>
</evidence>
<gene>
    <name evidence="3" type="primary">LOC108864373</name>
</gene>
<evidence type="ECO:0000259" key="1">
    <source>
        <dbReference type="Pfam" id="PF10551"/>
    </source>
</evidence>
<proteinExistence type="predicted"/>
<dbReference type="Proteomes" id="UP000694867">
    <property type="component" value="Unplaced"/>
</dbReference>